<protein>
    <recommendedName>
        <fullName evidence="1">Guanylate cyclase domain-containing protein</fullName>
    </recommendedName>
</protein>
<accession>A0A2W5MZ02</accession>
<dbReference type="GO" id="GO:0035556">
    <property type="term" value="P:intracellular signal transduction"/>
    <property type="evidence" value="ECO:0007669"/>
    <property type="project" value="InterPro"/>
</dbReference>
<evidence type="ECO:0000313" key="2">
    <source>
        <dbReference type="EMBL" id="PZQ45598.1"/>
    </source>
</evidence>
<dbReference type="PROSITE" id="PS50125">
    <property type="entry name" value="GUANYLATE_CYCLASE_2"/>
    <property type="match status" value="1"/>
</dbReference>
<dbReference type="SUPFAM" id="SSF55073">
    <property type="entry name" value="Nucleotide cyclase"/>
    <property type="match status" value="1"/>
</dbReference>
<evidence type="ECO:0000259" key="1">
    <source>
        <dbReference type="PROSITE" id="PS50125"/>
    </source>
</evidence>
<dbReference type="EMBL" id="QFQB01000044">
    <property type="protein sequence ID" value="PZQ45598.1"/>
    <property type="molecule type" value="Genomic_DNA"/>
</dbReference>
<evidence type="ECO:0000313" key="3">
    <source>
        <dbReference type="Proteomes" id="UP000249417"/>
    </source>
</evidence>
<dbReference type="AlphaFoldDB" id="A0A2W5MZ02"/>
<dbReference type="InterPro" id="IPR029787">
    <property type="entry name" value="Nucleotide_cyclase"/>
</dbReference>
<feature type="non-terminal residue" evidence="2">
    <location>
        <position position="196"/>
    </location>
</feature>
<dbReference type="Proteomes" id="UP000249417">
    <property type="component" value="Unassembled WGS sequence"/>
</dbReference>
<dbReference type="Gene3D" id="3.30.70.1230">
    <property type="entry name" value="Nucleotide cyclase"/>
    <property type="match status" value="1"/>
</dbReference>
<dbReference type="GO" id="GO:0004016">
    <property type="term" value="F:adenylate cyclase activity"/>
    <property type="evidence" value="ECO:0007669"/>
    <property type="project" value="UniProtKB-ARBA"/>
</dbReference>
<dbReference type="Pfam" id="PF00211">
    <property type="entry name" value="Guanylate_cyc"/>
    <property type="match status" value="1"/>
</dbReference>
<name>A0A2W5MZ02_9BACT</name>
<comment type="caution">
    <text evidence="2">The sequence shown here is derived from an EMBL/GenBank/DDBJ whole genome shotgun (WGS) entry which is preliminary data.</text>
</comment>
<dbReference type="PANTHER" id="PTHR43081:SF1">
    <property type="entry name" value="ADENYLATE CYCLASE, TERMINAL-DIFFERENTIATION SPECIFIC"/>
    <property type="match status" value="1"/>
</dbReference>
<dbReference type="PANTHER" id="PTHR43081">
    <property type="entry name" value="ADENYLATE CYCLASE, TERMINAL-DIFFERENTIATION SPECIFIC-RELATED"/>
    <property type="match status" value="1"/>
</dbReference>
<dbReference type="InterPro" id="IPR050697">
    <property type="entry name" value="Adenylyl/Guanylyl_Cyclase_3/4"/>
</dbReference>
<feature type="domain" description="Guanylate cyclase" evidence="1">
    <location>
        <begin position="1"/>
        <end position="122"/>
    </location>
</feature>
<organism evidence="2 3">
    <name type="scientific">Micavibrio aeruginosavorus</name>
    <dbReference type="NCBI Taxonomy" id="349221"/>
    <lineage>
        <taxon>Bacteria</taxon>
        <taxon>Pseudomonadati</taxon>
        <taxon>Bdellovibrionota</taxon>
        <taxon>Bdellovibrionia</taxon>
        <taxon>Bdellovibrionales</taxon>
        <taxon>Pseudobdellovibrionaceae</taxon>
        <taxon>Micavibrio</taxon>
    </lineage>
</organism>
<proteinExistence type="predicted"/>
<dbReference type="InterPro" id="IPR001054">
    <property type="entry name" value="A/G_cyclase"/>
</dbReference>
<reference evidence="2 3" key="1">
    <citation type="submission" date="2017-08" db="EMBL/GenBank/DDBJ databases">
        <title>Infants hospitalized years apart are colonized by the same room-sourced microbial strains.</title>
        <authorList>
            <person name="Brooks B."/>
            <person name="Olm M.R."/>
            <person name="Firek B.A."/>
            <person name="Baker R."/>
            <person name="Thomas B.C."/>
            <person name="Morowitz M.J."/>
            <person name="Banfield J.F."/>
        </authorList>
    </citation>
    <scope>NUCLEOTIDE SEQUENCE [LARGE SCALE GENOMIC DNA]</scope>
    <source>
        <strain evidence="2">S2_005_002_R2_29</strain>
    </source>
</reference>
<sequence>MFIDIASSTQLFSKMDDEDVAAIFSDFVEKCTSIITKHNGVVNQTMGDGIYAVFGLDKKNSEHQCLMACLAAQEVLKTFRENLKVRIGVHSGYCVLIDQKFKTQNALFPLVGEVINIAAHICGMASPNGFFISEDSYETMKDSLEVFPAGLFINKEGIQKKVFSTKDSIDFLKRFNVMKGDILLRYFGRNEEVETL</sequence>
<dbReference type="CDD" id="cd07302">
    <property type="entry name" value="CHD"/>
    <property type="match status" value="1"/>
</dbReference>
<gene>
    <name evidence="2" type="ORF">DI551_06965</name>
</gene>
<dbReference type="GO" id="GO:0009190">
    <property type="term" value="P:cyclic nucleotide biosynthetic process"/>
    <property type="evidence" value="ECO:0007669"/>
    <property type="project" value="InterPro"/>
</dbReference>